<feature type="region of interest" description="Disordered" evidence="1">
    <location>
        <begin position="37"/>
        <end position="56"/>
    </location>
</feature>
<protein>
    <submittedName>
        <fullName evidence="2">Uncharacterized protein</fullName>
    </submittedName>
</protein>
<evidence type="ECO:0000256" key="1">
    <source>
        <dbReference type="SAM" id="MobiDB-lite"/>
    </source>
</evidence>
<organism evidence="2">
    <name type="scientific">Caudovirales sp. ctCpR1</name>
    <dbReference type="NCBI Taxonomy" id="2825760"/>
    <lineage>
        <taxon>Viruses</taxon>
        <taxon>Duplodnaviria</taxon>
        <taxon>Heunggongvirae</taxon>
        <taxon>Uroviricota</taxon>
        <taxon>Caudoviricetes</taxon>
    </lineage>
</organism>
<evidence type="ECO:0000313" key="2">
    <source>
        <dbReference type="EMBL" id="DAG03169.1"/>
    </source>
</evidence>
<proteinExistence type="predicted"/>
<feature type="region of interest" description="Disordered" evidence="1">
    <location>
        <begin position="1"/>
        <end position="22"/>
    </location>
</feature>
<reference evidence="2" key="1">
    <citation type="journal article" date="2021" name="Proc. Natl. Acad. Sci. U.S.A.">
        <title>A Catalog of Tens of Thousands of Viruses from Human Metagenomes Reveals Hidden Associations with Chronic Diseases.</title>
        <authorList>
            <person name="Tisza M.J."/>
            <person name="Buck C.B."/>
        </authorList>
    </citation>
    <scope>NUCLEOTIDE SEQUENCE</scope>
    <source>
        <strain evidence="2">CtCpR1</strain>
    </source>
</reference>
<name>A0A8S5V8U0_9CAUD</name>
<accession>A0A8S5V8U0</accession>
<feature type="compositionally biased region" description="Basic residues" evidence="1">
    <location>
        <begin position="1"/>
        <end position="16"/>
    </location>
</feature>
<sequence>MAPGKGRNHPAARRARSREPPTTAVVIFRTFSLAPRTPGVYNQDTTHKEVSQNAHF</sequence>
<dbReference type="EMBL" id="BK016224">
    <property type="protein sequence ID" value="DAG03169.1"/>
    <property type="molecule type" value="Genomic_DNA"/>
</dbReference>